<evidence type="ECO:0000256" key="9">
    <source>
        <dbReference type="ARBA" id="ARBA00022989"/>
    </source>
</evidence>
<evidence type="ECO:0000256" key="3">
    <source>
        <dbReference type="ARBA" id="ARBA00018681"/>
    </source>
</evidence>
<protein>
    <recommendedName>
        <fullName evidence="3">NADH dehydrogenase [ubiquinone] 1 beta subcomplex subunit 4</fullName>
    </recommendedName>
    <alternativeName>
        <fullName evidence="12">Complex I-B15</fullName>
    </alternativeName>
    <alternativeName>
        <fullName evidence="13">NADH-ubiquinone oxidoreductase B15 subunit</fullName>
    </alternativeName>
</protein>
<evidence type="ECO:0000313" key="16">
    <source>
        <dbReference type="Proteomes" id="UP000053825"/>
    </source>
</evidence>
<dbReference type="OrthoDB" id="5818798at2759"/>
<evidence type="ECO:0000256" key="2">
    <source>
        <dbReference type="ARBA" id="ARBA00007260"/>
    </source>
</evidence>
<evidence type="ECO:0000256" key="4">
    <source>
        <dbReference type="ARBA" id="ARBA00022448"/>
    </source>
</evidence>
<keyword evidence="4" id="KW-0813">Transport</keyword>
<keyword evidence="7" id="KW-0999">Mitochondrion inner membrane</keyword>
<comment type="similarity">
    <text evidence="2">Belongs to the complex I NDUFB4 subunit family.</text>
</comment>
<sequence length="116" mass="13752">MSGPKIESFDVSQKMRNIIEWRHARRKQLREQYLREILKPTKLKLPVDTAMQRYCNARLMQEFQTKVEGKGHGYFIVGFLTIIIGTMLLAKRSKDKEEHMYRTGQISYVDRNGKFV</sequence>
<dbReference type="GO" id="GO:0005743">
    <property type="term" value="C:mitochondrial inner membrane"/>
    <property type="evidence" value="ECO:0007669"/>
    <property type="project" value="UniProtKB-SubCell"/>
</dbReference>
<keyword evidence="16" id="KW-1185">Reference proteome</keyword>
<comment type="subcellular location">
    <subcellularLocation>
        <location evidence="1">Mitochondrion inner membrane</location>
        <topology evidence="1">Single-pass membrane protein</topology>
    </subcellularLocation>
</comment>
<evidence type="ECO:0000256" key="6">
    <source>
        <dbReference type="ARBA" id="ARBA00022692"/>
    </source>
</evidence>
<evidence type="ECO:0000313" key="15">
    <source>
        <dbReference type="EMBL" id="KOC68851.1"/>
    </source>
</evidence>
<evidence type="ECO:0000256" key="10">
    <source>
        <dbReference type="ARBA" id="ARBA00023128"/>
    </source>
</evidence>
<dbReference type="InterPro" id="IPR009866">
    <property type="entry name" value="NADH_UbQ_OxRdtase_NDUFB4_su"/>
</dbReference>
<organism evidence="15 16">
    <name type="scientific">Habropoda laboriosa</name>
    <dbReference type="NCBI Taxonomy" id="597456"/>
    <lineage>
        <taxon>Eukaryota</taxon>
        <taxon>Metazoa</taxon>
        <taxon>Ecdysozoa</taxon>
        <taxon>Arthropoda</taxon>
        <taxon>Hexapoda</taxon>
        <taxon>Insecta</taxon>
        <taxon>Pterygota</taxon>
        <taxon>Neoptera</taxon>
        <taxon>Endopterygota</taxon>
        <taxon>Hymenoptera</taxon>
        <taxon>Apocrita</taxon>
        <taxon>Aculeata</taxon>
        <taxon>Apoidea</taxon>
        <taxon>Anthophila</taxon>
        <taxon>Apidae</taxon>
        <taxon>Habropoda</taxon>
    </lineage>
</organism>
<keyword evidence="5" id="KW-0679">Respiratory chain</keyword>
<dbReference type="PANTHER" id="PTHR15469">
    <property type="entry name" value="NADH-UBIQUINONE OXIDOREDUCTASE B15 SUBUNIT"/>
    <property type="match status" value="1"/>
</dbReference>
<evidence type="ECO:0000256" key="7">
    <source>
        <dbReference type="ARBA" id="ARBA00022792"/>
    </source>
</evidence>
<keyword evidence="9 14" id="KW-1133">Transmembrane helix</keyword>
<keyword evidence="10" id="KW-0496">Mitochondrion</keyword>
<keyword evidence="6 14" id="KW-0812">Transmembrane</keyword>
<feature type="transmembrane region" description="Helical" evidence="14">
    <location>
        <begin position="72"/>
        <end position="90"/>
    </location>
</feature>
<keyword evidence="11 14" id="KW-0472">Membrane</keyword>
<dbReference type="STRING" id="597456.A0A0L7RDP2"/>
<dbReference type="EMBL" id="KQ414614">
    <property type="protein sequence ID" value="KOC68851.1"/>
    <property type="molecule type" value="Genomic_DNA"/>
</dbReference>
<gene>
    <name evidence="15" type="ORF">WH47_10839</name>
</gene>
<dbReference type="PANTHER" id="PTHR15469:SF0">
    <property type="entry name" value="NADH DEHYDROGENASE [UBIQUINONE] 1 BETA SUBCOMPLEX SUBUNIT 4"/>
    <property type="match status" value="1"/>
</dbReference>
<evidence type="ECO:0000256" key="1">
    <source>
        <dbReference type="ARBA" id="ARBA00004434"/>
    </source>
</evidence>
<evidence type="ECO:0000256" key="5">
    <source>
        <dbReference type="ARBA" id="ARBA00022660"/>
    </source>
</evidence>
<accession>A0A0L7RDP2</accession>
<dbReference type="Pfam" id="PF07225">
    <property type="entry name" value="NDUF_B4"/>
    <property type="match status" value="1"/>
</dbReference>
<dbReference type="Proteomes" id="UP000053825">
    <property type="component" value="Unassembled WGS sequence"/>
</dbReference>
<name>A0A0L7RDP2_9HYME</name>
<evidence type="ECO:0000256" key="11">
    <source>
        <dbReference type="ARBA" id="ARBA00023136"/>
    </source>
</evidence>
<proteinExistence type="inferred from homology"/>
<evidence type="ECO:0000256" key="13">
    <source>
        <dbReference type="ARBA" id="ARBA00030987"/>
    </source>
</evidence>
<evidence type="ECO:0000256" key="14">
    <source>
        <dbReference type="SAM" id="Phobius"/>
    </source>
</evidence>
<keyword evidence="8" id="KW-0249">Electron transport</keyword>
<dbReference type="AlphaFoldDB" id="A0A0L7RDP2"/>
<evidence type="ECO:0000256" key="12">
    <source>
        <dbReference type="ARBA" id="ARBA00030212"/>
    </source>
</evidence>
<reference evidence="15 16" key="1">
    <citation type="submission" date="2015-07" db="EMBL/GenBank/DDBJ databases">
        <title>The genome of Habropoda laboriosa.</title>
        <authorList>
            <person name="Pan H."/>
            <person name="Kapheim K."/>
        </authorList>
    </citation>
    <scope>NUCLEOTIDE SEQUENCE [LARGE SCALE GENOMIC DNA]</scope>
    <source>
        <strain evidence="15">0110345459</strain>
    </source>
</reference>
<evidence type="ECO:0000256" key="8">
    <source>
        <dbReference type="ARBA" id="ARBA00022982"/>
    </source>
</evidence>